<keyword evidence="5" id="KW-0408">Iron</keyword>
<gene>
    <name evidence="6" type="ORF">VitviT2T_025923</name>
</gene>
<keyword evidence="3" id="KW-0479">Metal-binding</keyword>
<evidence type="ECO:0000256" key="1">
    <source>
        <dbReference type="ARBA" id="ARBA00001954"/>
    </source>
</evidence>
<sequence length="112" mass="12803">MFCFTRNGSAHKLSISHNFEHLNKTSLSDTVKVVCSEGRIPEDFPEGFYIKNSPNPLFGGLKLTFSIFRRSSHIWAELEGEGMLHAIYFMKDDHGDWTVSYKTNMLSQRPSS</sequence>
<reference evidence="6 7" key="1">
    <citation type="journal article" date="2023" name="Hortic Res">
        <title>The complete reference genome for grapevine (Vitis vinifera L.) genetics and breeding.</title>
        <authorList>
            <person name="Shi X."/>
            <person name="Cao S."/>
            <person name="Wang X."/>
            <person name="Huang S."/>
            <person name="Wang Y."/>
            <person name="Liu Z."/>
            <person name="Liu W."/>
            <person name="Leng X."/>
            <person name="Peng Y."/>
            <person name="Wang N."/>
            <person name="Wang Y."/>
            <person name="Ma Z."/>
            <person name="Xu X."/>
            <person name="Zhang F."/>
            <person name="Xue H."/>
            <person name="Zhong H."/>
            <person name="Wang Y."/>
            <person name="Zhang K."/>
            <person name="Velt A."/>
            <person name="Avia K."/>
            <person name="Holtgrawe D."/>
            <person name="Grimplet J."/>
            <person name="Matus J.T."/>
            <person name="Ware D."/>
            <person name="Wu X."/>
            <person name="Wang H."/>
            <person name="Liu C."/>
            <person name="Fang Y."/>
            <person name="Rustenholz C."/>
            <person name="Cheng Z."/>
            <person name="Xiao H."/>
            <person name="Zhou Y."/>
        </authorList>
    </citation>
    <scope>NUCLEOTIDE SEQUENCE [LARGE SCALE GENOMIC DNA]</scope>
    <source>
        <strain evidence="7">cv. Pinot noir / PN40024</strain>
        <tissue evidence="6">Leaf</tissue>
    </source>
</reference>
<dbReference type="Proteomes" id="UP001227230">
    <property type="component" value="Chromosome 17"/>
</dbReference>
<dbReference type="EMBL" id="CP126664">
    <property type="protein sequence ID" value="WKA08180.1"/>
    <property type="molecule type" value="Genomic_DNA"/>
</dbReference>
<evidence type="ECO:0000256" key="2">
    <source>
        <dbReference type="ARBA" id="ARBA00006787"/>
    </source>
</evidence>
<proteinExistence type="inferred from homology"/>
<keyword evidence="7" id="KW-1185">Reference proteome</keyword>
<dbReference type="InterPro" id="IPR004294">
    <property type="entry name" value="Carotenoid_Oase"/>
</dbReference>
<accession>A0ABY9DKV8</accession>
<keyword evidence="4" id="KW-0223">Dioxygenase</keyword>
<evidence type="ECO:0000313" key="6">
    <source>
        <dbReference type="EMBL" id="WKA08180.1"/>
    </source>
</evidence>
<organism evidence="6 7">
    <name type="scientific">Vitis vinifera</name>
    <name type="common">Grape</name>
    <dbReference type="NCBI Taxonomy" id="29760"/>
    <lineage>
        <taxon>Eukaryota</taxon>
        <taxon>Viridiplantae</taxon>
        <taxon>Streptophyta</taxon>
        <taxon>Embryophyta</taxon>
        <taxon>Tracheophyta</taxon>
        <taxon>Spermatophyta</taxon>
        <taxon>Magnoliopsida</taxon>
        <taxon>eudicotyledons</taxon>
        <taxon>Gunneridae</taxon>
        <taxon>Pentapetalae</taxon>
        <taxon>rosids</taxon>
        <taxon>Vitales</taxon>
        <taxon>Vitaceae</taxon>
        <taxon>Viteae</taxon>
        <taxon>Vitis</taxon>
    </lineage>
</organism>
<evidence type="ECO:0000256" key="3">
    <source>
        <dbReference type="ARBA" id="ARBA00022723"/>
    </source>
</evidence>
<evidence type="ECO:0000256" key="4">
    <source>
        <dbReference type="ARBA" id="ARBA00022964"/>
    </source>
</evidence>
<name>A0ABY9DKV8_VITVI</name>
<evidence type="ECO:0000313" key="7">
    <source>
        <dbReference type="Proteomes" id="UP001227230"/>
    </source>
</evidence>
<evidence type="ECO:0000256" key="5">
    <source>
        <dbReference type="ARBA" id="ARBA00023004"/>
    </source>
</evidence>
<protein>
    <submittedName>
        <fullName evidence="6">Uncharacterized protein</fullName>
    </submittedName>
</protein>
<keyword evidence="4" id="KW-0560">Oxidoreductase</keyword>
<comment type="cofactor">
    <cofactor evidence="1">
        <name>Fe(2+)</name>
        <dbReference type="ChEBI" id="CHEBI:29033"/>
    </cofactor>
</comment>
<dbReference type="Pfam" id="PF03055">
    <property type="entry name" value="RPE65"/>
    <property type="match status" value="1"/>
</dbReference>
<comment type="similarity">
    <text evidence="2">Belongs to the carotenoid oxygenase family.</text>
</comment>